<dbReference type="EMBL" id="UINC01034072">
    <property type="protein sequence ID" value="SVB24334.1"/>
    <property type="molecule type" value="Genomic_DNA"/>
</dbReference>
<organism evidence="1">
    <name type="scientific">marine metagenome</name>
    <dbReference type="NCBI Taxonomy" id="408172"/>
    <lineage>
        <taxon>unclassified sequences</taxon>
        <taxon>metagenomes</taxon>
        <taxon>ecological metagenomes</taxon>
    </lineage>
</organism>
<sequence length="27" mass="3181">MKIVVRSRIIGLHPDYIMDVLENRKPS</sequence>
<name>A0A382CEP0_9ZZZZ</name>
<evidence type="ECO:0000313" key="1">
    <source>
        <dbReference type="EMBL" id="SVB24334.1"/>
    </source>
</evidence>
<proteinExistence type="predicted"/>
<dbReference type="AlphaFoldDB" id="A0A382CEP0"/>
<accession>A0A382CEP0</accession>
<protein>
    <submittedName>
        <fullName evidence="1">Uncharacterized protein</fullName>
    </submittedName>
</protein>
<reference evidence="1" key="1">
    <citation type="submission" date="2018-05" db="EMBL/GenBank/DDBJ databases">
        <authorList>
            <person name="Lanie J.A."/>
            <person name="Ng W.-L."/>
            <person name="Kazmierczak K.M."/>
            <person name="Andrzejewski T.M."/>
            <person name="Davidsen T.M."/>
            <person name="Wayne K.J."/>
            <person name="Tettelin H."/>
            <person name="Glass J.I."/>
            <person name="Rusch D."/>
            <person name="Podicherti R."/>
            <person name="Tsui H.-C.T."/>
            <person name="Winkler M.E."/>
        </authorList>
    </citation>
    <scope>NUCLEOTIDE SEQUENCE</scope>
</reference>
<gene>
    <name evidence="1" type="ORF">METZ01_LOCUS177188</name>
</gene>